<feature type="compositionally biased region" description="Basic and acidic residues" evidence="8">
    <location>
        <begin position="412"/>
        <end position="445"/>
    </location>
</feature>
<keyword evidence="2 7" id="KW-0378">Hydrolase</keyword>
<protein>
    <submittedName>
        <fullName evidence="12">DEAD/DEAH box helicase</fullName>
    </submittedName>
</protein>
<evidence type="ECO:0000256" key="3">
    <source>
        <dbReference type="ARBA" id="ARBA00022806"/>
    </source>
</evidence>
<evidence type="ECO:0000259" key="10">
    <source>
        <dbReference type="PROSITE" id="PS51194"/>
    </source>
</evidence>
<dbReference type="InterPro" id="IPR014014">
    <property type="entry name" value="RNA_helicase_DEAD_Q_motif"/>
</dbReference>
<reference evidence="12 13" key="1">
    <citation type="submission" date="2022-08" db="EMBL/GenBank/DDBJ databases">
        <title>Reclassification of Massilia species as members of the genera Telluria, Duganella, Pseudoduganella, Mokoshia gen. nov. and Zemynaea gen. nov. using orthogonal and non-orthogonal genome-based approaches.</title>
        <authorList>
            <person name="Bowman J.P."/>
        </authorList>
    </citation>
    <scope>NUCLEOTIDE SEQUENCE [LARGE SCALE GENOMIC DNA]</scope>
    <source>
        <strain evidence="12 13">LMG 28164</strain>
    </source>
</reference>
<comment type="caution">
    <text evidence="12">The sequence shown here is derived from an EMBL/GenBank/DDBJ whole genome shotgun (WGS) entry which is preliminary data.</text>
</comment>
<comment type="similarity">
    <text evidence="5 7">Belongs to the DEAD box helicase family.</text>
</comment>
<gene>
    <name evidence="12" type="ORF">NX782_14320</name>
</gene>
<dbReference type="Pfam" id="PF00270">
    <property type="entry name" value="DEAD"/>
    <property type="match status" value="1"/>
</dbReference>
<evidence type="ECO:0000256" key="7">
    <source>
        <dbReference type="RuleBase" id="RU000492"/>
    </source>
</evidence>
<organism evidence="12 13">
    <name type="scientific">Massilia norwichensis</name>
    <dbReference type="NCBI Taxonomy" id="1442366"/>
    <lineage>
        <taxon>Bacteria</taxon>
        <taxon>Pseudomonadati</taxon>
        <taxon>Pseudomonadota</taxon>
        <taxon>Betaproteobacteria</taxon>
        <taxon>Burkholderiales</taxon>
        <taxon>Oxalobacteraceae</taxon>
        <taxon>Telluria group</taxon>
        <taxon>Massilia</taxon>
    </lineage>
</organism>
<dbReference type="InterPro" id="IPR011545">
    <property type="entry name" value="DEAD/DEAH_box_helicase_dom"/>
</dbReference>
<dbReference type="EMBL" id="JANUGX010000016">
    <property type="protein sequence ID" value="MCS0590367.1"/>
    <property type="molecule type" value="Genomic_DNA"/>
</dbReference>
<dbReference type="PANTHER" id="PTHR47959">
    <property type="entry name" value="ATP-DEPENDENT RNA HELICASE RHLE-RELATED"/>
    <property type="match status" value="1"/>
</dbReference>
<feature type="domain" description="DEAD-box RNA helicase Q" evidence="11">
    <location>
        <begin position="15"/>
        <end position="43"/>
    </location>
</feature>
<evidence type="ECO:0000313" key="13">
    <source>
        <dbReference type="Proteomes" id="UP001205560"/>
    </source>
</evidence>
<dbReference type="PROSITE" id="PS51194">
    <property type="entry name" value="HELICASE_CTER"/>
    <property type="match status" value="1"/>
</dbReference>
<dbReference type="RefSeq" id="WP_258846146.1">
    <property type="nucleotide sequence ID" value="NZ_JANUGX010000016.1"/>
</dbReference>
<feature type="short sequence motif" description="Q motif" evidence="6">
    <location>
        <begin position="15"/>
        <end position="43"/>
    </location>
</feature>
<sequence>MSESTTNDAGGAPTVRFADFGLAPEIQRALSDQGYVHPTPIQAQAIPVVLAGRDVMGAAQTGTGKTASFSLPIIQNLLPHANTSMSPARHAVRALVLTPTRELAIQVAENVKAYAQHTPLRSTVVFGGMDMKPQTEILRKGVEIVIATPGRLLDHVEQKNISLAQVQMLVMDEADRMLDMGFLPDLQRIINLLPKKRQNLMFSATFSPEIKKLAASFLTDPLTIEVARSNATNTSITQVLYKVAEEQKRDVVEHLIRSRDLKQVLVFSNTKIGASRLARYLEQAGIKASAIHGDKTQQERIAALDAFKKGDIDVLVATDVAARGLDITDLPCVINYDLPYNAEDYVHRIGRTGRAGATGDALSVYSDKDERLLVDIEKLIKQTITRGELSGFAPGRSGSGERTGDRGSSGRRQSDSSRSFERGDRGERSERGPRGPGAPRREKVDPWFLKPYEPAAASRKDPAEAVPVAQAKPKQKLAALLGGLPKQ</sequence>
<dbReference type="InterPro" id="IPR044742">
    <property type="entry name" value="DEAD/DEAH_RhlB"/>
</dbReference>
<accession>A0ABT2A8E4</accession>
<evidence type="ECO:0000256" key="6">
    <source>
        <dbReference type="PROSITE-ProRule" id="PRU00552"/>
    </source>
</evidence>
<feature type="domain" description="Helicase C-terminal" evidence="10">
    <location>
        <begin position="235"/>
        <end position="395"/>
    </location>
</feature>
<dbReference type="InterPro" id="IPR050079">
    <property type="entry name" value="DEAD_box_RNA_helicase"/>
</dbReference>
<evidence type="ECO:0000259" key="11">
    <source>
        <dbReference type="PROSITE" id="PS51195"/>
    </source>
</evidence>
<evidence type="ECO:0000256" key="5">
    <source>
        <dbReference type="ARBA" id="ARBA00038437"/>
    </source>
</evidence>
<evidence type="ECO:0000256" key="8">
    <source>
        <dbReference type="SAM" id="MobiDB-lite"/>
    </source>
</evidence>
<dbReference type="Proteomes" id="UP001205560">
    <property type="component" value="Unassembled WGS sequence"/>
</dbReference>
<dbReference type="SMART" id="SM00487">
    <property type="entry name" value="DEXDc"/>
    <property type="match status" value="1"/>
</dbReference>
<dbReference type="Gene3D" id="3.40.50.300">
    <property type="entry name" value="P-loop containing nucleotide triphosphate hydrolases"/>
    <property type="match status" value="2"/>
</dbReference>
<dbReference type="InterPro" id="IPR027417">
    <property type="entry name" value="P-loop_NTPase"/>
</dbReference>
<name>A0ABT2A8E4_9BURK</name>
<proteinExistence type="inferred from homology"/>
<evidence type="ECO:0000256" key="2">
    <source>
        <dbReference type="ARBA" id="ARBA00022801"/>
    </source>
</evidence>
<dbReference type="GO" id="GO:0004386">
    <property type="term" value="F:helicase activity"/>
    <property type="evidence" value="ECO:0007669"/>
    <property type="project" value="UniProtKB-KW"/>
</dbReference>
<feature type="region of interest" description="Disordered" evidence="8">
    <location>
        <begin position="389"/>
        <end position="473"/>
    </location>
</feature>
<dbReference type="PANTHER" id="PTHR47959:SF13">
    <property type="entry name" value="ATP-DEPENDENT RNA HELICASE RHLE"/>
    <property type="match status" value="1"/>
</dbReference>
<dbReference type="InterPro" id="IPR000629">
    <property type="entry name" value="RNA-helicase_DEAD-box_CS"/>
</dbReference>
<dbReference type="CDD" id="cd00268">
    <property type="entry name" value="DEADc"/>
    <property type="match status" value="1"/>
</dbReference>
<dbReference type="InterPro" id="IPR001650">
    <property type="entry name" value="Helicase_C-like"/>
</dbReference>
<dbReference type="PROSITE" id="PS51192">
    <property type="entry name" value="HELICASE_ATP_BIND_1"/>
    <property type="match status" value="1"/>
</dbReference>
<dbReference type="SUPFAM" id="SSF52540">
    <property type="entry name" value="P-loop containing nucleoside triphosphate hydrolases"/>
    <property type="match status" value="1"/>
</dbReference>
<dbReference type="InterPro" id="IPR014001">
    <property type="entry name" value="Helicase_ATP-bd"/>
</dbReference>
<feature type="domain" description="Helicase ATP-binding" evidence="9">
    <location>
        <begin position="46"/>
        <end position="224"/>
    </location>
</feature>
<dbReference type="Pfam" id="PF00271">
    <property type="entry name" value="Helicase_C"/>
    <property type="match status" value="1"/>
</dbReference>
<keyword evidence="1 7" id="KW-0547">Nucleotide-binding</keyword>
<evidence type="ECO:0000259" key="9">
    <source>
        <dbReference type="PROSITE" id="PS51192"/>
    </source>
</evidence>
<evidence type="ECO:0000256" key="1">
    <source>
        <dbReference type="ARBA" id="ARBA00022741"/>
    </source>
</evidence>
<dbReference type="SMART" id="SM00490">
    <property type="entry name" value="HELICc"/>
    <property type="match status" value="1"/>
</dbReference>
<evidence type="ECO:0000256" key="4">
    <source>
        <dbReference type="ARBA" id="ARBA00022840"/>
    </source>
</evidence>
<keyword evidence="4 7" id="KW-0067">ATP-binding</keyword>
<dbReference type="PROSITE" id="PS51195">
    <property type="entry name" value="Q_MOTIF"/>
    <property type="match status" value="1"/>
</dbReference>
<dbReference type="PROSITE" id="PS00039">
    <property type="entry name" value="DEAD_ATP_HELICASE"/>
    <property type="match status" value="1"/>
</dbReference>
<keyword evidence="3 7" id="KW-0347">Helicase</keyword>
<dbReference type="CDD" id="cd18787">
    <property type="entry name" value="SF2_C_DEAD"/>
    <property type="match status" value="1"/>
</dbReference>
<keyword evidence="13" id="KW-1185">Reference proteome</keyword>
<evidence type="ECO:0000313" key="12">
    <source>
        <dbReference type="EMBL" id="MCS0590367.1"/>
    </source>
</evidence>